<gene>
    <name evidence="1" type="ORF">CEXT_158451</name>
</gene>
<keyword evidence="2" id="KW-1185">Reference proteome</keyword>
<name>A0AAV4X0X1_CAEEX</name>
<evidence type="ECO:0000313" key="1">
    <source>
        <dbReference type="EMBL" id="GIY87736.1"/>
    </source>
</evidence>
<evidence type="ECO:0000313" key="2">
    <source>
        <dbReference type="Proteomes" id="UP001054945"/>
    </source>
</evidence>
<proteinExistence type="predicted"/>
<accession>A0AAV4X0X1</accession>
<dbReference type="AlphaFoldDB" id="A0AAV4X0X1"/>
<sequence length="114" mass="12335">MVSPPCEYARGSEEHACNRICDGRYCTRIPFPVLAVTVPFHALPHVSGVGGVEASQDGIPIVGRGAVRSSVHIQSDSQQSIRQSGSTQESFRALFHRGAGSSHCWPPQLPRRRG</sequence>
<protein>
    <submittedName>
        <fullName evidence="1">Uncharacterized protein</fullName>
    </submittedName>
</protein>
<dbReference type="Proteomes" id="UP001054945">
    <property type="component" value="Unassembled WGS sequence"/>
</dbReference>
<comment type="caution">
    <text evidence="1">The sequence shown here is derived from an EMBL/GenBank/DDBJ whole genome shotgun (WGS) entry which is preliminary data.</text>
</comment>
<organism evidence="1 2">
    <name type="scientific">Caerostris extrusa</name>
    <name type="common">Bark spider</name>
    <name type="synonym">Caerostris bankana</name>
    <dbReference type="NCBI Taxonomy" id="172846"/>
    <lineage>
        <taxon>Eukaryota</taxon>
        <taxon>Metazoa</taxon>
        <taxon>Ecdysozoa</taxon>
        <taxon>Arthropoda</taxon>
        <taxon>Chelicerata</taxon>
        <taxon>Arachnida</taxon>
        <taxon>Araneae</taxon>
        <taxon>Araneomorphae</taxon>
        <taxon>Entelegynae</taxon>
        <taxon>Araneoidea</taxon>
        <taxon>Araneidae</taxon>
        <taxon>Caerostris</taxon>
    </lineage>
</organism>
<dbReference type="EMBL" id="BPLR01016968">
    <property type="protein sequence ID" value="GIY87736.1"/>
    <property type="molecule type" value="Genomic_DNA"/>
</dbReference>
<reference evidence="1 2" key="1">
    <citation type="submission" date="2021-06" db="EMBL/GenBank/DDBJ databases">
        <title>Caerostris extrusa draft genome.</title>
        <authorList>
            <person name="Kono N."/>
            <person name="Arakawa K."/>
        </authorList>
    </citation>
    <scope>NUCLEOTIDE SEQUENCE [LARGE SCALE GENOMIC DNA]</scope>
</reference>